<proteinExistence type="predicted"/>
<gene>
    <name evidence="1" type="ORF">ABLO99_04760</name>
</gene>
<evidence type="ECO:0000313" key="1">
    <source>
        <dbReference type="EMBL" id="XBS66576.1"/>
    </source>
</evidence>
<organism evidence="1">
    <name type="scientific">Wolbachia endosymbiont of Armadillidium arcangelii</name>
    <dbReference type="NCBI Taxonomy" id="3158571"/>
    <lineage>
        <taxon>Bacteria</taxon>
        <taxon>Pseudomonadati</taxon>
        <taxon>Pseudomonadota</taxon>
        <taxon>Alphaproteobacteria</taxon>
        <taxon>Rickettsiales</taxon>
        <taxon>Anaplasmataceae</taxon>
        <taxon>Wolbachieae</taxon>
        <taxon>Wolbachia</taxon>
    </lineage>
</organism>
<dbReference type="EMBL" id="CP157942">
    <property type="protein sequence ID" value="XBS66576.1"/>
    <property type="molecule type" value="Genomic_DNA"/>
</dbReference>
<dbReference type="AlphaFoldDB" id="A0AAU7Q2C1"/>
<name>A0AAU7Q2C1_9RICK</name>
<accession>A0AAU7Q2C1</accession>
<reference evidence="1" key="1">
    <citation type="submission" date="2024-06" db="EMBL/GenBank/DDBJ databases">
        <authorList>
            <person name="Dussert Y."/>
            <person name="Peccoud J."/>
            <person name="Pigeault R."/>
        </authorList>
    </citation>
    <scope>NUCLEOTIDE SEQUENCE</scope>
    <source>
        <strain evidence="1">WArc</strain>
    </source>
</reference>
<sequence>MTDFIDFFNNDSEFVDDNSYYEVHKYNKDGQHIKDDFYLYSLALHPCGNEDENLSFFHKDHERESLMWLDKEYLQISEGSWRSGSYYSDLLNSDYVVNDVTLDKNIVEFNVTPTVESYSQEVNKIVISKIGA</sequence>
<dbReference type="RefSeq" id="WP_349966968.1">
    <property type="nucleotide sequence ID" value="NZ_CP157942.1"/>
</dbReference>
<protein>
    <submittedName>
        <fullName evidence="1">Uncharacterized protein</fullName>
    </submittedName>
</protein>